<evidence type="ECO:0000256" key="5">
    <source>
        <dbReference type="ARBA" id="ARBA00023136"/>
    </source>
</evidence>
<feature type="domain" description="TonB-dependent receptor plug" evidence="9">
    <location>
        <begin position="201"/>
        <end position="306"/>
    </location>
</feature>
<gene>
    <name evidence="10" type="ORF">ACFO6W_02385</name>
</gene>
<dbReference type="InterPro" id="IPR023996">
    <property type="entry name" value="TonB-dep_OMP_SusC/RagA"/>
</dbReference>
<dbReference type="Pfam" id="PF07715">
    <property type="entry name" value="Plug"/>
    <property type="match status" value="1"/>
</dbReference>
<dbReference type="InterPro" id="IPR008969">
    <property type="entry name" value="CarboxyPept-like_regulatory"/>
</dbReference>
<evidence type="ECO:0000256" key="8">
    <source>
        <dbReference type="SAM" id="SignalP"/>
    </source>
</evidence>
<evidence type="ECO:0000313" key="10">
    <source>
        <dbReference type="EMBL" id="MFC4672533.1"/>
    </source>
</evidence>
<evidence type="ECO:0000259" key="9">
    <source>
        <dbReference type="Pfam" id="PF07715"/>
    </source>
</evidence>
<dbReference type="NCBIfam" id="TIGR04056">
    <property type="entry name" value="OMP_RagA_SusC"/>
    <property type="match status" value="1"/>
</dbReference>
<protein>
    <submittedName>
        <fullName evidence="10">SusC/RagA family TonB-linked outer membrane protein</fullName>
    </submittedName>
</protein>
<comment type="subcellular location">
    <subcellularLocation>
        <location evidence="1 7">Cell outer membrane</location>
        <topology evidence="1 7">Multi-pass membrane protein</topology>
    </subcellularLocation>
</comment>
<dbReference type="NCBIfam" id="TIGR04057">
    <property type="entry name" value="SusC_RagA_signa"/>
    <property type="match status" value="1"/>
</dbReference>
<dbReference type="InterPro" id="IPR012910">
    <property type="entry name" value="Plug_dom"/>
</dbReference>
<dbReference type="InterPro" id="IPR023997">
    <property type="entry name" value="TonB-dep_OMP_SusC/RagA_CS"/>
</dbReference>
<evidence type="ECO:0000256" key="4">
    <source>
        <dbReference type="ARBA" id="ARBA00022692"/>
    </source>
</evidence>
<dbReference type="SUPFAM" id="SSF49464">
    <property type="entry name" value="Carboxypeptidase regulatory domain-like"/>
    <property type="match status" value="1"/>
</dbReference>
<dbReference type="Gene3D" id="2.170.130.10">
    <property type="entry name" value="TonB-dependent receptor, plug domain"/>
    <property type="match status" value="1"/>
</dbReference>
<evidence type="ECO:0000256" key="3">
    <source>
        <dbReference type="ARBA" id="ARBA00022452"/>
    </source>
</evidence>
<dbReference type="Proteomes" id="UP001596023">
    <property type="component" value="Unassembled WGS sequence"/>
</dbReference>
<keyword evidence="6 7" id="KW-0998">Cell outer membrane</keyword>
<evidence type="ECO:0000256" key="2">
    <source>
        <dbReference type="ARBA" id="ARBA00022448"/>
    </source>
</evidence>
<keyword evidence="8" id="KW-0732">Signal</keyword>
<feature type="signal peptide" evidence="8">
    <location>
        <begin position="1"/>
        <end position="21"/>
    </location>
</feature>
<dbReference type="Gene3D" id="2.60.40.1120">
    <property type="entry name" value="Carboxypeptidase-like, regulatory domain"/>
    <property type="match status" value="1"/>
</dbReference>
<proteinExistence type="inferred from homology"/>
<evidence type="ECO:0000256" key="1">
    <source>
        <dbReference type="ARBA" id="ARBA00004571"/>
    </source>
</evidence>
<evidence type="ECO:0000313" key="11">
    <source>
        <dbReference type="Proteomes" id="UP001596023"/>
    </source>
</evidence>
<keyword evidence="2 7" id="KW-0813">Transport</keyword>
<dbReference type="EMBL" id="JBHSGN010000012">
    <property type="protein sequence ID" value="MFC4672533.1"/>
    <property type="molecule type" value="Genomic_DNA"/>
</dbReference>
<evidence type="ECO:0000256" key="7">
    <source>
        <dbReference type="PROSITE-ProRule" id="PRU01360"/>
    </source>
</evidence>
<dbReference type="RefSeq" id="WP_379993712.1">
    <property type="nucleotide sequence ID" value="NZ_JBHSGN010000012.1"/>
</dbReference>
<dbReference type="Gene3D" id="3.55.50.30">
    <property type="match status" value="1"/>
</dbReference>
<feature type="chain" id="PRO_5045653006" evidence="8">
    <location>
        <begin position="22"/>
        <end position="1105"/>
    </location>
</feature>
<evidence type="ECO:0000256" key="6">
    <source>
        <dbReference type="ARBA" id="ARBA00023237"/>
    </source>
</evidence>
<keyword evidence="4 7" id="KW-0812">Transmembrane</keyword>
<comment type="similarity">
    <text evidence="7">Belongs to the TonB-dependent receptor family.</text>
</comment>
<dbReference type="Pfam" id="PF13715">
    <property type="entry name" value="CarbopepD_reg_2"/>
    <property type="match status" value="1"/>
</dbReference>
<sequence length="1105" mass="123328">MKKLLFILFIYLLQFSLPVDALGQTIGVSYPKELLSERINRISKDSGYTISFDSQSLGGISVPSLTMKGDVESVLSRSLELTAFRHKKVADKSYIIIQSNPATATSQGKHSLSGLVSDKEGEPLIGVSVGVKGSGKGTQTDEKGLYSLSGISESDILIFRYVGFETKEIGVAAKQTINVILEESQKSLNEVIVIGYGVARKKDLTGSISSLDGADITSRQNPQASMALQGVIPGVTVTRSSSAPGAGADIRVRGITSMRNNGPLIIVDGVAANSINDVNPYDIEDLTVLKDAASASIYGARAASGVILITTKRGSRQDINIDYNYSYSMDFASDMPDYADAVTYMKIANEREWNGSGAASGVGEYSIYAKDLIDNYWTLNKQDPNKYPNTNWTDLILKKYAPRQSHQVGITAGNTRYQTKVGIGYDKVDGLFENNLSWDRVTLRVNNDITINNWLSTSIDANLKKTSSINPAYSPSTQMRYAASVYAGVYTDGRLAGGKDGTNPYGKMRDGGDSKSDAYLASIKASITLKPMEGMSITGIFAPTYNFSKDKTFTKQVKYYTSFEEELPTGIMDGTKTMSLTENRNDSHSINSQIFVNYLKGIDKHNINTMLGYEDYYYFNESLLAARDQYQLAYYPYLNAGPETLQTNKGDAYENAYRSFFGRLMYNWDQKYYFQFNLRHDGSSRFHKDHRWGTFPSLSAAWIASEEAFIKRIPVISMLKFRGSWGQLGDERIGNYTYQSYMKFNNPTLYAGDIPSSVQGASADQYAIKENTWETTTTADIGLDLYLLNNRLQFTGDYYWKNTKDMLIAVDIPNFMGFSDPYQNIGKMRTKGWEIELGWNDKIDQFSYGISFNLYDYKSVMGYLKNTRDYDSDNWTIITEGSEYLSYYGYLSDGIYHKGDDLGAVTSSVVGPGDIRYKDISGPEGVPDGKISADYDRVVIGSSLPRFNYGGNLSLAYKGLDFLLTFQGVGKKDAILTDQMAQPVRADWYNVPEIILGKYWSNYNTDEQNLRAQYPRIMRDTNANNYAASDFWLFDGSYFRIKNITLGYTLPKQLISKISANRLRVYANIQDFLTISHYPKGWDPEVSTTGYPITKSITFGASIQF</sequence>
<dbReference type="InterPro" id="IPR036942">
    <property type="entry name" value="Beta-barrel_TonB_sf"/>
</dbReference>
<keyword evidence="5 7" id="KW-0472">Membrane</keyword>
<keyword evidence="3 7" id="KW-1134">Transmembrane beta strand</keyword>
<dbReference type="InterPro" id="IPR039426">
    <property type="entry name" value="TonB-dep_rcpt-like"/>
</dbReference>
<dbReference type="Gene3D" id="2.40.170.20">
    <property type="entry name" value="TonB-dependent receptor, beta-barrel domain"/>
    <property type="match status" value="1"/>
</dbReference>
<dbReference type="InterPro" id="IPR037066">
    <property type="entry name" value="Plug_dom_sf"/>
</dbReference>
<keyword evidence="11" id="KW-1185">Reference proteome</keyword>
<comment type="caution">
    <text evidence="10">The sequence shown here is derived from an EMBL/GenBank/DDBJ whole genome shotgun (WGS) entry which is preliminary data.</text>
</comment>
<name>A0ABV9KRF1_9BACT</name>
<dbReference type="PROSITE" id="PS52016">
    <property type="entry name" value="TONB_DEPENDENT_REC_3"/>
    <property type="match status" value="1"/>
</dbReference>
<organism evidence="10 11">
    <name type="scientific">Dysgonomonas termitidis</name>
    <dbReference type="NCBI Taxonomy" id="1516126"/>
    <lineage>
        <taxon>Bacteria</taxon>
        <taxon>Pseudomonadati</taxon>
        <taxon>Bacteroidota</taxon>
        <taxon>Bacteroidia</taxon>
        <taxon>Bacteroidales</taxon>
        <taxon>Dysgonomonadaceae</taxon>
        <taxon>Dysgonomonas</taxon>
    </lineage>
</organism>
<reference evidence="11" key="1">
    <citation type="journal article" date="2019" name="Int. J. Syst. Evol. Microbiol.">
        <title>The Global Catalogue of Microorganisms (GCM) 10K type strain sequencing project: providing services to taxonomists for standard genome sequencing and annotation.</title>
        <authorList>
            <consortium name="The Broad Institute Genomics Platform"/>
            <consortium name="The Broad Institute Genome Sequencing Center for Infectious Disease"/>
            <person name="Wu L."/>
            <person name="Ma J."/>
        </authorList>
    </citation>
    <scope>NUCLEOTIDE SEQUENCE [LARGE SCALE GENOMIC DNA]</scope>
    <source>
        <strain evidence="11">CCUG 66188</strain>
    </source>
</reference>
<dbReference type="SUPFAM" id="SSF56935">
    <property type="entry name" value="Porins"/>
    <property type="match status" value="1"/>
</dbReference>
<accession>A0ABV9KRF1</accession>